<gene>
    <name evidence="1" type="ORF">Q4610_17715</name>
</gene>
<reference evidence="1" key="1">
    <citation type="submission" date="2023-07" db="EMBL/GenBank/DDBJ databases">
        <title>Bacterial whole genome sequence for Sphingobium sp. HBC34.</title>
        <authorList>
            <person name="Le V."/>
            <person name="Ko S.-R."/>
            <person name="Ahn C.-Y."/>
            <person name="Oh H.-M."/>
        </authorList>
    </citation>
    <scope>NUCLEOTIDE SEQUENCE</scope>
    <source>
        <strain evidence="1">HBC34</strain>
    </source>
</reference>
<comment type="caution">
    <text evidence="1">The sequence shown here is derived from an EMBL/GenBank/DDBJ whole genome shotgun (WGS) entry which is preliminary data.</text>
</comment>
<evidence type="ECO:0008006" key="3">
    <source>
        <dbReference type="Google" id="ProtNLM"/>
    </source>
</evidence>
<name>A0ABT8ZRR2_9SPHN</name>
<protein>
    <recommendedName>
        <fullName evidence="3">Ribbon-helix-helix protein CopG domain-containing protein</fullName>
    </recommendedName>
</protein>
<evidence type="ECO:0000313" key="1">
    <source>
        <dbReference type="EMBL" id="MDO7836887.1"/>
    </source>
</evidence>
<dbReference type="EMBL" id="JAUQOM010000012">
    <property type="protein sequence ID" value="MDO7836887.1"/>
    <property type="molecule type" value="Genomic_DNA"/>
</dbReference>
<organism evidence="1 2">
    <name type="scientific">Sphingobium cyanobacteriorum</name>
    <dbReference type="NCBI Taxonomy" id="3063954"/>
    <lineage>
        <taxon>Bacteria</taxon>
        <taxon>Pseudomonadati</taxon>
        <taxon>Pseudomonadota</taxon>
        <taxon>Alphaproteobacteria</taxon>
        <taxon>Sphingomonadales</taxon>
        <taxon>Sphingomonadaceae</taxon>
        <taxon>Sphingobium</taxon>
    </lineage>
</organism>
<sequence length="88" mass="10157">MVRFEQGLFDRIETLADKRNCKPSDVIRAAVVAYLADSALDATSHRRLARISEFLQLAVDVMISEQYPEYRERIIANTDKRLEQYHGA</sequence>
<proteinExistence type="predicted"/>
<dbReference type="Proteomes" id="UP001176471">
    <property type="component" value="Unassembled WGS sequence"/>
</dbReference>
<evidence type="ECO:0000313" key="2">
    <source>
        <dbReference type="Proteomes" id="UP001176471"/>
    </source>
</evidence>
<accession>A0ABT8ZRR2</accession>
<keyword evidence="2" id="KW-1185">Reference proteome</keyword>